<dbReference type="RefSeq" id="WP_380594046.1">
    <property type="nucleotide sequence ID" value="NZ_JBHSDU010000001.1"/>
</dbReference>
<dbReference type="PROSITE" id="PS00409">
    <property type="entry name" value="PROKAR_NTER_METHYL"/>
    <property type="match status" value="1"/>
</dbReference>
<evidence type="ECO:0000313" key="2">
    <source>
        <dbReference type="EMBL" id="MFC4307622.1"/>
    </source>
</evidence>
<reference evidence="3" key="1">
    <citation type="journal article" date="2019" name="Int. J. Syst. Evol. Microbiol.">
        <title>The Global Catalogue of Microorganisms (GCM) 10K type strain sequencing project: providing services to taxonomists for standard genome sequencing and annotation.</title>
        <authorList>
            <consortium name="The Broad Institute Genomics Platform"/>
            <consortium name="The Broad Institute Genome Sequencing Center for Infectious Disease"/>
            <person name="Wu L."/>
            <person name="Ma J."/>
        </authorList>
    </citation>
    <scope>NUCLEOTIDE SEQUENCE [LARGE SCALE GENOMIC DNA]</scope>
    <source>
        <strain evidence="3">CGMCC 1.10759</strain>
    </source>
</reference>
<comment type="caution">
    <text evidence="2">The sequence shown here is derived from an EMBL/GenBank/DDBJ whole genome shotgun (WGS) entry which is preliminary data.</text>
</comment>
<dbReference type="EMBL" id="JBHSDU010000001">
    <property type="protein sequence ID" value="MFC4307622.1"/>
    <property type="molecule type" value="Genomic_DNA"/>
</dbReference>
<dbReference type="Pfam" id="PF07963">
    <property type="entry name" value="N_methyl"/>
    <property type="match status" value="1"/>
</dbReference>
<organism evidence="2 3">
    <name type="scientific">Steroidobacter flavus</name>
    <dbReference type="NCBI Taxonomy" id="1842136"/>
    <lineage>
        <taxon>Bacteria</taxon>
        <taxon>Pseudomonadati</taxon>
        <taxon>Pseudomonadota</taxon>
        <taxon>Gammaproteobacteria</taxon>
        <taxon>Steroidobacterales</taxon>
        <taxon>Steroidobacteraceae</taxon>
        <taxon>Steroidobacter</taxon>
    </lineage>
</organism>
<evidence type="ECO:0000313" key="3">
    <source>
        <dbReference type="Proteomes" id="UP001595904"/>
    </source>
</evidence>
<keyword evidence="3" id="KW-1185">Reference proteome</keyword>
<feature type="transmembrane region" description="Helical" evidence="1">
    <location>
        <begin position="21"/>
        <end position="42"/>
    </location>
</feature>
<gene>
    <name evidence="2" type="ORF">ACFPN2_00875</name>
</gene>
<keyword evidence="1" id="KW-0472">Membrane</keyword>
<name>A0ABV8SKZ1_9GAMM</name>
<dbReference type="Proteomes" id="UP001595904">
    <property type="component" value="Unassembled WGS sequence"/>
</dbReference>
<sequence>MMRSAHRNIRCLQAGLTLVELMVAMTISLMVLLALVSVYVNLARANDEMAKSSSLIDNGRSALQLLQNDLVHAGYWAGFVPQFDDLTFEHVPADVPTSIPDVCLDPASWTGAYKTNLIAVPVQTSDVLPSGTGCISFPAQRAGTDVIMIRHLETCVPGGLNCDTDTAGRLYMQTSMCAAEKNAGTVIGATSNSIVLDSHASTNNGAYTGVTLRIVSGTGMGQLRNVTTYVGSSRTATFDSPWTVIPDTTSVYAFEYALGSSAFPLHRRDCVGTGTPASLPITGGTLADKRRLISNIYYIADLPHPDGGGRTVPTLMRSQLDLSGGALVQRAPVRLLDGVEALRVELGIDNTGKTGAAVNYAEAVHWEDVSTKMRPTNRGDGSPDVFKRCTTADPCTADELMNVVAVKLYVLARSRDASQGYTDSKVYCLGEPDVDGSCPAANTIAAANDNFKRHVFTTSMRLTNISGRRETPEP</sequence>
<dbReference type="Pfam" id="PF16074">
    <property type="entry name" value="PilW"/>
    <property type="match status" value="1"/>
</dbReference>
<proteinExistence type="predicted"/>
<protein>
    <submittedName>
        <fullName evidence="2">PilW family protein</fullName>
    </submittedName>
</protein>
<evidence type="ECO:0000256" key="1">
    <source>
        <dbReference type="SAM" id="Phobius"/>
    </source>
</evidence>
<dbReference type="InterPro" id="IPR012902">
    <property type="entry name" value="N_methyl_site"/>
</dbReference>
<keyword evidence="1" id="KW-1133">Transmembrane helix</keyword>
<keyword evidence="1" id="KW-0812">Transmembrane</keyword>
<accession>A0ABV8SKZ1</accession>
<dbReference type="InterPro" id="IPR032092">
    <property type="entry name" value="PilW"/>
</dbReference>